<name>A0A7E4USS8_PANRE</name>
<evidence type="ECO:0000313" key="1">
    <source>
        <dbReference type="Proteomes" id="UP000492821"/>
    </source>
</evidence>
<protein>
    <submittedName>
        <fullName evidence="2">Uroporphyrinogen_deCOase domain-containing protein</fullName>
    </submittedName>
</protein>
<reference evidence="1" key="1">
    <citation type="journal article" date="2013" name="Genetics">
        <title>The draft genome and transcriptome of Panagrellus redivivus are shaped by the harsh demands of a free-living lifestyle.</title>
        <authorList>
            <person name="Srinivasan J."/>
            <person name="Dillman A.R."/>
            <person name="Macchietto M.G."/>
            <person name="Heikkinen L."/>
            <person name="Lakso M."/>
            <person name="Fracchia K.M."/>
            <person name="Antoshechkin I."/>
            <person name="Mortazavi A."/>
            <person name="Wong G."/>
            <person name="Sternberg P.W."/>
        </authorList>
    </citation>
    <scope>NUCLEOTIDE SEQUENCE [LARGE SCALE GENOMIC DNA]</scope>
    <source>
        <strain evidence="1">MT8872</strain>
    </source>
</reference>
<keyword evidence="1" id="KW-1185">Reference proteome</keyword>
<reference evidence="2" key="2">
    <citation type="submission" date="2020-10" db="UniProtKB">
        <authorList>
            <consortium name="WormBaseParasite"/>
        </authorList>
    </citation>
    <scope>IDENTIFICATION</scope>
</reference>
<organism evidence="1 2">
    <name type="scientific">Panagrellus redivivus</name>
    <name type="common">Microworm</name>
    <dbReference type="NCBI Taxonomy" id="6233"/>
    <lineage>
        <taxon>Eukaryota</taxon>
        <taxon>Metazoa</taxon>
        <taxon>Ecdysozoa</taxon>
        <taxon>Nematoda</taxon>
        <taxon>Chromadorea</taxon>
        <taxon>Rhabditida</taxon>
        <taxon>Tylenchina</taxon>
        <taxon>Panagrolaimomorpha</taxon>
        <taxon>Panagrolaimoidea</taxon>
        <taxon>Panagrolaimidae</taxon>
        <taxon>Panagrellus</taxon>
    </lineage>
</organism>
<proteinExistence type="predicted"/>
<dbReference type="AlphaFoldDB" id="A0A7E4USS8"/>
<sequence>MPYPLEKLQYGLRRRLRELATRSEAYALQVAAPNYIGFQPIQKVQTVFDTTFYIDRENNLEIIISPEYPTPTDSHEIPLWIVNHEIEIVNFTPKYQLNTILDGFWLLPMKLYIYHCVLDMKFIQRLLNAIHNRIDNLWLLPCSFTSIKTAKMLCNAPALRAIKEFVIKEPTFPSATWWIKAFVEAGCTSLKSFDVINAPFSVFDIDRNIFLKFIKAQRNGFRLTFNMSAEEGLHMPAEDRIKELFDEYFESRDFGKDLRKKKVVSLYFKNLSWCYVLRAD</sequence>
<accession>A0A7E4USS8</accession>
<evidence type="ECO:0000313" key="2">
    <source>
        <dbReference type="WBParaSite" id="Pan_g12414.t1"/>
    </source>
</evidence>
<dbReference type="Proteomes" id="UP000492821">
    <property type="component" value="Unassembled WGS sequence"/>
</dbReference>
<dbReference type="WBParaSite" id="Pan_g12414.t1">
    <property type="protein sequence ID" value="Pan_g12414.t1"/>
    <property type="gene ID" value="Pan_g12414"/>
</dbReference>